<keyword evidence="2" id="KW-0963">Cytoplasm</keyword>
<reference evidence="6 7" key="1">
    <citation type="journal article" date="2019" name="Sci. Rep.">
        <title>Comparative genomics of chytrid fungi reveal insights into the obligate biotrophic and pathogenic lifestyle of Synchytrium endobioticum.</title>
        <authorList>
            <person name="van de Vossenberg B.T.L.H."/>
            <person name="Warris S."/>
            <person name="Nguyen H.D.T."/>
            <person name="van Gent-Pelzer M.P.E."/>
            <person name="Joly D.L."/>
            <person name="van de Geest H.C."/>
            <person name="Bonants P.J.M."/>
            <person name="Smith D.S."/>
            <person name="Levesque C.A."/>
            <person name="van der Lee T.A.J."/>
        </authorList>
    </citation>
    <scope>NUCLEOTIDE SEQUENCE [LARGE SCALE GENOMIC DNA]</scope>
    <source>
        <strain evidence="6 7">JEL517</strain>
    </source>
</reference>
<dbReference type="STRING" id="1806994.A0A507CBL3"/>
<dbReference type="Proteomes" id="UP000319731">
    <property type="component" value="Unassembled WGS sequence"/>
</dbReference>
<evidence type="ECO:0000256" key="2">
    <source>
        <dbReference type="ARBA" id="ARBA00022490"/>
    </source>
</evidence>
<dbReference type="EMBL" id="QEAO01000011">
    <property type="protein sequence ID" value="TPX34933.1"/>
    <property type="molecule type" value="Genomic_DNA"/>
</dbReference>
<dbReference type="RefSeq" id="XP_031025571.1">
    <property type="nucleotide sequence ID" value="XM_031168554.1"/>
</dbReference>
<dbReference type="InterPro" id="IPR032675">
    <property type="entry name" value="LRR_dom_sf"/>
</dbReference>
<comment type="subcellular location">
    <subcellularLocation>
        <location evidence="1">Cytoplasm</location>
        <location evidence="1">Cytoskeleton</location>
        <location evidence="1">Microtubule organizing center</location>
        <location evidence="1">Centrosome</location>
    </subcellularLocation>
</comment>
<dbReference type="InterPro" id="IPR001611">
    <property type="entry name" value="Leu-rich_rpt"/>
</dbReference>
<dbReference type="Gene3D" id="3.80.10.10">
    <property type="entry name" value="Ribonuclease Inhibitor"/>
    <property type="match status" value="2"/>
</dbReference>
<proteinExistence type="predicted"/>
<dbReference type="PANTHER" id="PTHR23170:SF3">
    <property type="entry name" value="LEUCINE-RICH REPEAT-CONTAINING PROTEIN 45"/>
    <property type="match status" value="1"/>
</dbReference>
<evidence type="ECO:0000313" key="6">
    <source>
        <dbReference type="EMBL" id="TPX34933.1"/>
    </source>
</evidence>
<protein>
    <submittedName>
        <fullName evidence="6">Uncharacterized protein</fullName>
    </submittedName>
</protein>
<evidence type="ECO:0000256" key="1">
    <source>
        <dbReference type="ARBA" id="ARBA00004300"/>
    </source>
</evidence>
<gene>
    <name evidence="6" type="ORF">SmJEL517_g02626</name>
</gene>
<dbReference type="OrthoDB" id="120976at2759"/>
<feature type="coiled-coil region" evidence="5">
    <location>
        <begin position="538"/>
        <end position="610"/>
    </location>
</feature>
<organism evidence="6 7">
    <name type="scientific">Synchytrium microbalum</name>
    <dbReference type="NCBI Taxonomy" id="1806994"/>
    <lineage>
        <taxon>Eukaryota</taxon>
        <taxon>Fungi</taxon>
        <taxon>Fungi incertae sedis</taxon>
        <taxon>Chytridiomycota</taxon>
        <taxon>Chytridiomycota incertae sedis</taxon>
        <taxon>Chytridiomycetes</taxon>
        <taxon>Synchytriales</taxon>
        <taxon>Synchytriaceae</taxon>
        <taxon>Synchytrium</taxon>
    </lineage>
</organism>
<evidence type="ECO:0000256" key="3">
    <source>
        <dbReference type="ARBA" id="ARBA00023054"/>
    </source>
</evidence>
<evidence type="ECO:0000256" key="4">
    <source>
        <dbReference type="ARBA" id="ARBA00023212"/>
    </source>
</evidence>
<accession>A0A507CBL3</accession>
<dbReference type="Pfam" id="PF13516">
    <property type="entry name" value="LRR_6"/>
    <property type="match status" value="2"/>
</dbReference>
<feature type="coiled-coil region" evidence="5">
    <location>
        <begin position="254"/>
        <end position="348"/>
    </location>
</feature>
<dbReference type="PANTHER" id="PTHR23170">
    <property type="entry name" value="NY-REN-58 ANTIGEN"/>
    <property type="match status" value="1"/>
</dbReference>
<keyword evidence="3 5" id="KW-0175">Coiled coil</keyword>
<keyword evidence="4" id="KW-0206">Cytoskeleton</keyword>
<keyword evidence="7" id="KW-1185">Reference proteome</keyword>
<evidence type="ECO:0000313" key="7">
    <source>
        <dbReference type="Proteomes" id="UP000319731"/>
    </source>
</evidence>
<dbReference type="AlphaFoldDB" id="A0A507CBL3"/>
<evidence type="ECO:0000256" key="5">
    <source>
        <dbReference type="SAM" id="Coils"/>
    </source>
</evidence>
<dbReference type="GeneID" id="42003851"/>
<dbReference type="InterPro" id="IPR052116">
    <property type="entry name" value="Centro_Cilium_Assembly"/>
</dbReference>
<dbReference type="SMART" id="SM00368">
    <property type="entry name" value="LRR_RI"/>
    <property type="match status" value="5"/>
</dbReference>
<name>A0A507CBL3_9FUNG</name>
<feature type="coiled-coil region" evidence="5">
    <location>
        <begin position="388"/>
        <end position="509"/>
    </location>
</feature>
<dbReference type="SUPFAM" id="SSF52047">
    <property type="entry name" value="RNI-like"/>
    <property type="match status" value="1"/>
</dbReference>
<sequence length="628" mass="70744">MTLENFKVKYIERCHAQEIDPVQSILAALDTCTDHILDLTSQTLSTKVCASLAFALADDKEFTKLIFRDAYVGDEGCALIANALKTNLTCAHLDLRGNNIRSDGATALAQLLRVNSCITVLLLEWNSIGVWEKGVLDLADALGHNGSLIELDLRNNKISSIAGQHLAISLKHNTSLEKLDLRWNHLGLIGGRAFEDLFKWNHVITSLDLAGNEVPEDQLGAMTIALERNLQQRQHAVQEHSHALHLSSTIDAIAKAHEVALHQLTDKLNNVETKSRTLSEELDRKVSQHQSTETTVSKLQEEIALLHSNRKAMEETQFRERKEYKAHAEGLERHISGLQSELAGVKQDRIRMHSDLTGKILSLEALVKSLEVSQENGRREKMALLEGVAAAEEREQRAHAKMDEKIRKLEESQTRKIRQLEQVIGEEQAKSQQLRAAQEAERSQYEQDLEVSRSKLVDQKRTFEEHFSNTESRIRATEASRRDALERDIEALRNQVTALQDASTNIKHKLSERDAELSTSQHSLKLVASDLSITKSSLARSETEVEDLRAKLSGAESKMSDLQGVAKAAVEKARHDEEVARHAEARYHDIKIVLDKKEALLKEIEQDEKTRWETLTRVFKPHHYTTAA</sequence>
<comment type="caution">
    <text evidence="6">The sequence shown here is derived from an EMBL/GenBank/DDBJ whole genome shotgun (WGS) entry which is preliminary data.</text>
</comment>
<dbReference type="PROSITE" id="PS51450">
    <property type="entry name" value="LRR"/>
    <property type="match status" value="1"/>
</dbReference>